<gene>
    <name evidence="2" type="ORF">E8E12_004915</name>
</gene>
<proteinExistence type="predicted"/>
<feature type="signal peptide" evidence="1">
    <location>
        <begin position="1"/>
        <end position="16"/>
    </location>
</feature>
<sequence length="204" mass="21474">MRFALLVLAAAAVASALPQTTSTPPPSFKITNVVSGGTGCPKGSIDVQWTDDKVLPIYFGKEFIAAVGPKAEITDSRKFCQLNLELEYSAGFSFAVYSAEYAGFADLDPGVSGTVKSNYYFSGETEQTSSATTVTGPTKLKFKKQDGVDVAVWSPCSGSTLFNVDTSVALTPLAGPASGVLGVAKESGRLSSNLYIAWKKCEQK</sequence>
<name>A0A9P4WU68_9PLEO</name>
<dbReference type="Proteomes" id="UP000758155">
    <property type="component" value="Unassembled WGS sequence"/>
</dbReference>
<dbReference type="AlphaFoldDB" id="A0A9P4WU68"/>
<evidence type="ECO:0000256" key="1">
    <source>
        <dbReference type="SAM" id="SignalP"/>
    </source>
</evidence>
<keyword evidence="3" id="KW-1185">Reference proteome</keyword>
<evidence type="ECO:0000313" key="2">
    <source>
        <dbReference type="EMBL" id="KAF3041689.1"/>
    </source>
</evidence>
<dbReference type="EMBL" id="SWKV01000019">
    <property type="protein sequence ID" value="KAF3041689.1"/>
    <property type="molecule type" value="Genomic_DNA"/>
</dbReference>
<dbReference type="OrthoDB" id="152248at2759"/>
<comment type="caution">
    <text evidence="2">The sequence shown here is derived from an EMBL/GenBank/DDBJ whole genome shotgun (WGS) entry which is preliminary data.</text>
</comment>
<accession>A0A9P4WU68</accession>
<evidence type="ECO:0008006" key="4">
    <source>
        <dbReference type="Google" id="ProtNLM"/>
    </source>
</evidence>
<keyword evidence="1" id="KW-0732">Signal</keyword>
<dbReference type="PANTHER" id="PTHR38847:SF1">
    <property type="entry name" value="PSEUDOURIDINE SYNTHASE RSUA_RLUA-LIKE DOMAIN-CONTAINING PROTEIN"/>
    <property type="match status" value="1"/>
</dbReference>
<dbReference type="Pfam" id="PF14273">
    <property type="entry name" value="DUF4360"/>
    <property type="match status" value="1"/>
</dbReference>
<dbReference type="InterPro" id="IPR025649">
    <property type="entry name" value="DUF4360"/>
</dbReference>
<protein>
    <recommendedName>
        <fullName evidence="4">DUF4360 domain containing protein</fullName>
    </recommendedName>
</protein>
<organism evidence="2 3">
    <name type="scientific">Didymella heteroderae</name>
    <dbReference type="NCBI Taxonomy" id="1769908"/>
    <lineage>
        <taxon>Eukaryota</taxon>
        <taxon>Fungi</taxon>
        <taxon>Dikarya</taxon>
        <taxon>Ascomycota</taxon>
        <taxon>Pezizomycotina</taxon>
        <taxon>Dothideomycetes</taxon>
        <taxon>Pleosporomycetidae</taxon>
        <taxon>Pleosporales</taxon>
        <taxon>Pleosporineae</taxon>
        <taxon>Didymellaceae</taxon>
        <taxon>Didymella</taxon>
    </lineage>
</organism>
<feature type="chain" id="PRO_5040312830" description="DUF4360 domain containing protein" evidence="1">
    <location>
        <begin position="17"/>
        <end position="204"/>
    </location>
</feature>
<dbReference type="PANTHER" id="PTHR38847">
    <property type="match status" value="1"/>
</dbReference>
<reference evidence="2" key="1">
    <citation type="submission" date="2019-04" db="EMBL/GenBank/DDBJ databases">
        <title>Sequencing of skin fungus with MAO and IRED activity.</title>
        <authorList>
            <person name="Marsaioli A.J."/>
            <person name="Bonatto J.M.C."/>
            <person name="Reis Junior O."/>
        </authorList>
    </citation>
    <scope>NUCLEOTIDE SEQUENCE</scope>
    <source>
        <strain evidence="2">28M1</strain>
    </source>
</reference>
<evidence type="ECO:0000313" key="3">
    <source>
        <dbReference type="Proteomes" id="UP000758155"/>
    </source>
</evidence>